<feature type="transmembrane region" description="Helical" evidence="1">
    <location>
        <begin position="375"/>
        <end position="397"/>
    </location>
</feature>
<evidence type="ECO:0000313" key="2">
    <source>
        <dbReference type="EMBL" id="CUO88868.1"/>
    </source>
</evidence>
<reference evidence="2" key="1">
    <citation type="submission" date="2015-09" db="EMBL/GenBank/DDBJ databases">
        <authorList>
            <consortium name="Pathogen Informatics"/>
        </authorList>
    </citation>
    <scope>NUCLEOTIDE SEQUENCE [LARGE SCALE GENOMIC DNA]</scope>
    <source>
        <strain evidence="2">2789STDY5834865</strain>
    </source>
</reference>
<keyword evidence="4" id="KW-1185">Reference proteome</keyword>
<keyword evidence="1" id="KW-0812">Transmembrane</keyword>
<evidence type="ECO:0000313" key="4">
    <source>
        <dbReference type="Proteomes" id="UP000251853"/>
    </source>
</evidence>
<protein>
    <submittedName>
        <fullName evidence="2">Uncharacterized protein</fullName>
    </submittedName>
</protein>
<keyword evidence="1" id="KW-1133">Transmembrane helix</keyword>
<evidence type="ECO:0000256" key="1">
    <source>
        <dbReference type="SAM" id="Phobius"/>
    </source>
</evidence>
<name>A0A174IU45_9FIRM</name>
<evidence type="ECO:0000313" key="3">
    <source>
        <dbReference type="EMBL" id="SQB14954.1"/>
    </source>
</evidence>
<proteinExistence type="predicted"/>
<feature type="transmembrane region" description="Helical" evidence="1">
    <location>
        <begin position="36"/>
        <end position="58"/>
    </location>
</feature>
<dbReference type="RefSeq" id="WP_225537328.1">
    <property type="nucleotide sequence ID" value="NZ_CAUDZF010000009.1"/>
</dbReference>
<gene>
    <name evidence="2" type="ORF">ERS852480_02145</name>
    <name evidence="3" type="ORF">NCTC11224_04008</name>
</gene>
<dbReference type="EMBL" id="UAVW01000016">
    <property type="protein sequence ID" value="SQB14954.1"/>
    <property type="molecule type" value="Genomic_DNA"/>
</dbReference>
<reference evidence="3 4" key="2">
    <citation type="submission" date="2018-06" db="EMBL/GenBank/DDBJ databases">
        <authorList>
            <consortium name="Pathogen Informatics"/>
            <person name="Doyle S."/>
        </authorList>
    </citation>
    <scope>NUCLEOTIDE SEQUENCE [LARGE SCALE GENOMIC DNA]</scope>
    <source>
        <strain evidence="3 4">NCTC11224</strain>
    </source>
</reference>
<keyword evidence="1" id="KW-0472">Membrane</keyword>
<dbReference type="EMBL" id="CZAB01000015">
    <property type="protein sequence ID" value="CUO88868.1"/>
    <property type="molecule type" value="Genomic_DNA"/>
</dbReference>
<feature type="transmembrane region" description="Helical" evidence="1">
    <location>
        <begin position="64"/>
        <end position="89"/>
    </location>
</feature>
<dbReference type="AlphaFoldDB" id="A0A174IU45"/>
<accession>A0A174IU45</accession>
<dbReference type="Proteomes" id="UP000251853">
    <property type="component" value="Unassembled WGS sequence"/>
</dbReference>
<sequence length="398" mass="45710">MERQNNEIQLEFQMTKGELAEYCVNVTVKEIWSQKLVVAVFVMFLLAGVGKGLLMAALGMGVEYLEGVVVCWCLFMGGILAVSCILLYWQCGRQGFLKPRVYKVEQGYLCCENDKSRIPCSWYSYQAETHRVLILRRSVARKNHVFLAVPKRIFPDRVTMDRFLEQFQNPQAVEDDGHVVEGLFNFYFFMDQKAWSHAWIQGIQVGLRVKKLYGVKRDKWFRVMEIMAALCGLCIGIILNNTTLTAVFLTLLLLSYMREHGMSESFYMKQIRSGWMPSKGIGRWELSIGEHGICMKRGLEFAGYGWKDYNCLAETEDTFYFVNTGAGRGIECIPVPKWVFKDHGEMDAFLNFCRDRGVKWSGVDKTEVLLKNDRMLYILIALVLLAVLISSIIRAVCL</sequence>
<dbReference type="Proteomes" id="UP000095512">
    <property type="component" value="Unassembled WGS sequence"/>
</dbReference>
<feature type="transmembrane region" description="Helical" evidence="1">
    <location>
        <begin position="226"/>
        <end position="257"/>
    </location>
</feature>
<organism evidence="2">
    <name type="scientific">Enterocloster clostridioformis</name>
    <dbReference type="NCBI Taxonomy" id="1531"/>
    <lineage>
        <taxon>Bacteria</taxon>
        <taxon>Bacillati</taxon>
        <taxon>Bacillota</taxon>
        <taxon>Clostridia</taxon>
        <taxon>Lachnospirales</taxon>
        <taxon>Lachnospiraceae</taxon>
        <taxon>Enterocloster</taxon>
    </lineage>
</organism>